<proteinExistence type="predicted"/>
<geneLocation type="plasmid" evidence="1">
    <name>pSa1423-160k</name>
</geneLocation>
<reference evidence="1" key="1">
    <citation type="submission" date="2019-01" db="EMBL/GenBank/DDBJ databases">
        <title>Salmonella strain 1423 plasmid sequences.</title>
        <authorList>
            <person name="Chen K."/>
            <person name="Chen S."/>
        </authorList>
    </citation>
    <scope>NUCLEOTIDE SEQUENCE</scope>
    <source>
        <strain evidence="1">Sa1423</strain>
        <plasmid evidence="1">pSa1423-160k</plasmid>
    </source>
</reference>
<evidence type="ECO:0000313" key="1">
    <source>
        <dbReference type="EMBL" id="QBM91524.1"/>
    </source>
</evidence>
<gene>
    <name evidence="1" type="ORF">NNIBIDOC_00198</name>
</gene>
<dbReference type="EMBL" id="MK356558">
    <property type="protein sequence ID" value="QBM91524.1"/>
    <property type="molecule type" value="Genomic_DNA"/>
</dbReference>
<organism evidence="1">
    <name type="scientific">Salmonella sp</name>
    <dbReference type="NCBI Taxonomy" id="599"/>
    <lineage>
        <taxon>Bacteria</taxon>
        <taxon>Pseudomonadati</taxon>
        <taxon>Pseudomonadota</taxon>
        <taxon>Gammaproteobacteria</taxon>
        <taxon>Enterobacterales</taxon>
        <taxon>Enterobacteriaceae</taxon>
        <taxon>Salmonella</taxon>
    </lineage>
</organism>
<keyword evidence="1" id="KW-0614">Plasmid</keyword>
<name>A0A482EUL3_SALSP</name>
<dbReference type="AlphaFoldDB" id="A0A482EUL3"/>
<protein>
    <submittedName>
        <fullName evidence="1">Uncharacterized protein</fullName>
    </submittedName>
</protein>
<sequence>MLAYRLFLGRMKACNIDDIEPMFNQVKIAKIKKDRKHVLRWYRRDALFEQYKSPVMQMDGRHWKQLANNGQMELKLAIVQADNPRITGSTVD</sequence>
<accession>A0A482EUL3</accession>